<comment type="caution">
    <text evidence="1">The sequence shown here is derived from an EMBL/GenBank/DDBJ whole genome shotgun (WGS) entry which is preliminary data.</text>
</comment>
<accession>A0ACB8U2W0</accession>
<evidence type="ECO:0000313" key="1">
    <source>
        <dbReference type="EMBL" id="KAI0088662.1"/>
    </source>
</evidence>
<dbReference type="Proteomes" id="UP001055072">
    <property type="component" value="Unassembled WGS sequence"/>
</dbReference>
<organism evidence="1 2">
    <name type="scientific">Irpex rosettiformis</name>
    <dbReference type="NCBI Taxonomy" id="378272"/>
    <lineage>
        <taxon>Eukaryota</taxon>
        <taxon>Fungi</taxon>
        <taxon>Dikarya</taxon>
        <taxon>Basidiomycota</taxon>
        <taxon>Agaricomycotina</taxon>
        <taxon>Agaricomycetes</taxon>
        <taxon>Polyporales</taxon>
        <taxon>Irpicaceae</taxon>
        <taxon>Irpex</taxon>
    </lineage>
</organism>
<evidence type="ECO:0000313" key="2">
    <source>
        <dbReference type="Proteomes" id="UP001055072"/>
    </source>
</evidence>
<keyword evidence="2" id="KW-1185">Reference proteome</keyword>
<proteinExistence type="predicted"/>
<sequence length="300" mass="35591">MDRETKATQREINAEATVDDALRRKQKAGAAIKIAQQEEKLSRMERDKLDRELAQDEADDDSETVRQAELAEKIKRMEELRKIEREEQEERKRREAAKAEAERLEREARERAEAERLAREREEAERLARERQEREEQEKRRAENTKRLYYQGATVERARCYERDLQYCAGWNVTMRNVPRALARFVGVSEEFDSLKFHETAQPLTFESVPWPILDHPHRMSFDRLEGTTVDQFFASVKDIQTHAEYMSLVKKARNRFHPDRWRSRGILVSVLDEDLRGRLEVAGNEVSKQINHLWDKIVQ</sequence>
<name>A0ACB8U2W0_9APHY</name>
<protein>
    <submittedName>
        <fullName evidence="1">Uncharacterized protein</fullName>
    </submittedName>
</protein>
<gene>
    <name evidence="1" type="ORF">BDY19DRAFT_179335</name>
</gene>
<reference evidence="1" key="1">
    <citation type="journal article" date="2021" name="Environ. Microbiol.">
        <title>Gene family expansions and transcriptome signatures uncover fungal adaptations to wood decay.</title>
        <authorList>
            <person name="Hage H."/>
            <person name="Miyauchi S."/>
            <person name="Viragh M."/>
            <person name="Drula E."/>
            <person name="Min B."/>
            <person name="Chaduli D."/>
            <person name="Navarro D."/>
            <person name="Favel A."/>
            <person name="Norest M."/>
            <person name="Lesage-Meessen L."/>
            <person name="Balint B."/>
            <person name="Merenyi Z."/>
            <person name="de Eugenio L."/>
            <person name="Morin E."/>
            <person name="Martinez A.T."/>
            <person name="Baldrian P."/>
            <person name="Stursova M."/>
            <person name="Martinez M.J."/>
            <person name="Novotny C."/>
            <person name="Magnuson J.K."/>
            <person name="Spatafora J.W."/>
            <person name="Maurice S."/>
            <person name="Pangilinan J."/>
            <person name="Andreopoulos W."/>
            <person name="LaButti K."/>
            <person name="Hundley H."/>
            <person name="Na H."/>
            <person name="Kuo A."/>
            <person name="Barry K."/>
            <person name="Lipzen A."/>
            <person name="Henrissat B."/>
            <person name="Riley R."/>
            <person name="Ahrendt S."/>
            <person name="Nagy L.G."/>
            <person name="Grigoriev I.V."/>
            <person name="Martin F."/>
            <person name="Rosso M.N."/>
        </authorList>
    </citation>
    <scope>NUCLEOTIDE SEQUENCE</scope>
    <source>
        <strain evidence="1">CBS 384.51</strain>
    </source>
</reference>
<dbReference type="EMBL" id="MU274913">
    <property type="protein sequence ID" value="KAI0088662.1"/>
    <property type="molecule type" value="Genomic_DNA"/>
</dbReference>